<gene>
    <name evidence="2" type="ORF">C3743_30065</name>
</gene>
<feature type="transmembrane region" description="Helical" evidence="1">
    <location>
        <begin position="73"/>
        <end position="94"/>
    </location>
</feature>
<organism evidence="2 3">
    <name type="scientific">Burkholderia contaminans</name>
    <dbReference type="NCBI Taxonomy" id="488447"/>
    <lineage>
        <taxon>Bacteria</taxon>
        <taxon>Pseudomonadati</taxon>
        <taxon>Pseudomonadota</taxon>
        <taxon>Betaproteobacteria</taxon>
        <taxon>Burkholderiales</taxon>
        <taxon>Burkholderiaceae</taxon>
        <taxon>Burkholderia</taxon>
        <taxon>Burkholderia cepacia complex</taxon>
    </lineage>
</organism>
<dbReference type="Proteomes" id="UP000238655">
    <property type="component" value="Chromosome 1"/>
</dbReference>
<feature type="transmembrane region" description="Helical" evidence="1">
    <location>
        <begin position="41"/>
        <end position="61"/>
    </location>
</feature>
<dbReference type="GeneID" id="61387680"/>
<evidence type="ECO:0000313" key="3">
    <source>
        <dbReference type="Proteomes" id="UP000238655"/>
    </source>
</evidence>
<protein>
    <recommendedName>
        <fullName evidence="4">Ankyrin repeat domain-containing protein</fullName>
    </recommendedName>
</protein>
<accession>A0A2S5DYT8</accession>
<name>A0A2S5DYT8_9BURK</name>
<dbReference type="RefSeq" id="WP_009238820.1">
    <property type="nucleotide sequence ID" value="NZ_CM009575.1"/>
</dbReference>
<dbReference type="EMBL" id="PQVP01000002">
    <property type="protein sequence ID" value="POZ84247.1"/>
    <property type="molecule type" value="Genomic_DNA"/>
</dbReference>
<evidence type="ECO:0000313" key="2">
    <source>
        <dbReference type="EMBL" id="POZ84247.1"/>
    </source>
</evidence>
<keyword evidence="1" id="KW-0472">Membrane</keyword>
<reference evidence="2 3" key="1">
    <citation type="submission" date="2018-01" db="EMBL/GenBank/DDBJ databases">
        <title>Successful Treatment of Persistent Burkholderia cepacia Bacteremia with Ceftazidime-Avibactam.</title>
        <authorList>
            <person name="Tamma P."/>
            <person name="Fan Y."/>
            <person name="Bergman Y."/>
            <person name="Sick-Samuels A."/>
            <person name="Hsu A."/>
            <person name="Timp W."/>
            <person name="Simner P."/>
        </authorList>
    </citation>
    <scope>NUCLEOTIDE SEQUENCE [LARGE SCALE GENOMIC DNA]</scope>
    <source>
        <strain evidence="2 3">170816</strain>
    </source>
</reference>
<sequence>MKTEAYVEHGKWVTDHIAPINAVMTISTAVFIPLLDVLRPYFPYIGYVAGLAVLVFLALLVMKVLGIPRGKQLQTSIVICSGVCAAAFSVGAIASARHADQGGAIAASAPWVAQLQQTLLDIKDGKSDNPRVELKNMGVEWTPGNLLQASKDGDTKVVELFLKGGMPVTLNGTGNDRQLPFYVVANNYPKAKEQLKLFKENGVDLNDPQLAAFNNTDLSTQPPNLYAVAKDHRHEELASYLAELGVKTDGYPAWQKRKEEMQKKNKGIYLS</sequence>
<proteinExistence type="predicted"/>
<dbReference type="AlphaFoldDB" id="A0A2S5DYT8"/>
<keyword evidence="1" id="KW-0812">Transmembrane</keyword>
<feature type="transmembrane region" description="Helical" evidence="1">
    <location>
        <begin position="12"/>
        <end position="35"/>
    </location>
</feature>
<comment type="caution">
    <text evidence="2">The sequence shown here is derived from an EMBL/GenBank/DDBJ whole genome shotgun (WGS) entry which is preliminary data.</text>
</comment>
<keyword evidence="1" id="KW-1133">Transmembrane helix</keyword>
<evidence type="ECO:0008006" key="4">
    <source>
        <dbReference type="Google" id="ProtNLM"/>
    </source>
</evidence>
<evidence type="ECO:0000256" key="1">
    <source>
        <dbReference type="SAM" id="Phobius"/>
    </source>
</evidence>